<reference evidence="6" key="1">
    <citation type="submission" date="2025-08" db="UniProtKB">
        <authorList>
            <consortium name="RefSeq"/>
        </authorList>
    </citation>
    <scope>IDENTIFICATION</scope>
    <source>
        <tissue evidence="6">Tentacle</tissue>
    </source>
</reference>
<feature type="region of interest" description="Disordered" evidence="4">
    <location>
        <begin position="296"/>
        <end position="399"/>
    </location>
</feature>
<evidence type="ECO:0000256" key="4">
    <source>
        <dbReference type="SAM" id="MobiDB-lite"/>
    </source>
</evidence>
<dbReference type="SUPFAM" id="SSF48403">
    <property type="entry name" value="Ankyrin repeat"/>
    <property type="match status" value="1"/>
</dbReference>
<feature type="compositionally biased region" description="Basic and acidic residues" evidence="4">
    <location>
        <begin position="461"/>
        <end position="478"/>
    </location>
</feature>
<feature type="coiled-coil region" evidence="3">
    <location>
        <begin position="527"/>
        <end position="607"/>
    </location>
</feature>
<dbReference type="KEGG" id="aten:116296361"/>
<dbReference type="GO" id="GO:0005886">
    <property type="term" value="C:plasma membrane"/>
    <property type="evidence" value="ECO:0007669"/>
    <property type="project" value="TreeGrafter"/>
</dbReference>
<keyword evidence="5" id="KW-1185">Reference proteome</keyword>
<evidence type="ECO:0000256" key="3">
    <source>
        <dbReference type="SAM" id="Coils"/>
    </source>
</evidence>
<feature type="compositionally biased region" description="Polar residues" evidence="4">
    <location>
        <begin position="498"/>
        <end position="509"/>
    </location>
</feature>
<gene>
    <name evidence="6" type="primary">LOC116296361</name>
</gene>
<feature type="compositionally biased region" description="Low complexity" evidence="4">
    <location>
        <begin position="385"/>
        <end position="394"/>
    </location>
</feature>
<proteinExistence type="predicted"/>
<keyword evidence="2" id="KW-0040">ANK repeat</keyword>
<dbReference type="Proteomes" id="UP000515163">
    <property type="component" value="Unplaced"/>
</dbReference>
<organism evidence="5 6">
    <name type="scientific">Actinia tenebrosa</name>
    <name type="common">Australian red waratah sea anemone</name>
    <dbReference type="NCBI Taxonomy" id="6105"/>
    <lineage>
        <taxon>Eukaryota</taxon>
        <taxon>Metazoa</taxon>
        <taxon>Cnidaria</taxon>
        <taxon>Anthozoa</taxon>
        <taxon>Hexacorallia</taxon>
        <taxon>Actiniaria</taxon>
        <taxon>Actiniidae</taxon>
        <taxon>Actinia</taxon>
    </lineage>
</organism>
<keyword evidence="3" id="KW-0175">Coiled coil</keyword>
<name>A0A6P8I686_ACTTE</name>
<evidence type="ECO:0000313" key="6">
    <source>
        <dbReference type="RefSeq" id="XP_031560230.1"/>
    </source>
</evidence>
<dbReference type="PANTHER" id="PTHR24186">
    <property type="entry name" value="PROTEIN PHOSPHATASE 1 REGULATORY SUBUNIT"/>
    <property type="match status" value="1"/>
</dbReference>
<dbReference type="Gene3D" id="1.25.40.20">
    <property type="entry name" value="Ankyrin repeat-containing domain"/>
    <property type="match status" value="1"/>
</dbReference>
<dbReference type="InParanoid" id="A0A6P8I686"/>
<dbReference type="PANTHER" id="PTHR24186:SF38">
    <property type="entry name" value="ANKYRIN REPEAT FAMILY PROTEIN"/>
    <property type="match status" value="1"/>
</dbReference>
<evidence type="ECO:0000256" key="1">
    <source>
        <dbReference type="ARBA" id="ARBA00022737"/>
    </source>
</evidence>
<sequence>MVMEITQCQPGHTPFCKKTCSVKHCELIVCLVTCPDNKRMIKGLASLKQSLFQALQEGWNPHANVVDPLIEFQTPLIHWATVLGKDFALEWLIKMNFRTNAVCDRTGESAVHRMLKCLYSIKQLDGMSAREIFTLFSHLLSLLMGSCPDLLTIQDNEGNTPFHTCAKLIISQEGTTSELEYFENCMVTMLRSLTGDKSSAKSSDTSSVLNYKNNNSETILHILARRNASFNIMRYVIRRFNHVLDKNCLNKEGKSAFDIAINSQTYSVAKELGSTDDQGADHSATSFSVDLHIGEWDPSFGRPTKIQTSRPRQRSKKPHTRSESKSTQSRNERIVCEETNEVETLEVDSSASSTSSTTACMASGVGDGNKQTSSSPELIFHQDSDSPSSRHSPSGTDQKMDVNIAGMISVNLTNVVAIDTEDLSVNRVNQDVIGSPGGGDGSEQLEFDQHSLAYISHQVRQRSETRRKSTGSKERSERIGVTTASLRSSAETRKASDPQFQSVSPSCQHGGNNACYCRTCSPLMKLIKEEDDVVTLLEARLKDKRQKLETYLLDYTKQMREVEKKGSRCCLLLSEYKDERDAIIEEDQLKERERRKLLQRLEELEKSRIEPNKRLKFLDAKILELESLSEQSLKTIEIRNEHCSEVKRKLTEYDSALSEIACQNESVASTKRIKVEPLDE</sequence>
<feature type="region of interest" description="Disordered" evidence="4">
    <location>
        <begin position="458"/>
        <end position="509"/>
    </location>
</feature>
<evidence type="ECO:0000256" key="2">
    <source>
        <dbReference type="ARBA" id="ARBA00023043"/>
    </source>
</evidence>
<dbReference type="AlphaFoldDB" id="A0A6P8I686"/>
<protein>
    <submittedName>
        <fullName evidence="6">Uncharacterized protein LOC116296361</fullName>
    </submittedName>
</protein>
<dbReference type="InterPro" id="IPR036770">
    <property type="entry name" value="Ankyrin_rpt-contain_sf"/>
</dbReference>
<dbReference type="RefSeq" id="XP_031560230.1">
    <property type="nucleotide sequence ID" value="XM_031704370.1"/>
</dbReference>
<dbReference type="GeneID" id="116296361"/>
<dbReference type="OrthoDB" id="6718656at2759"/>
<evidence type="ECO:0000313" key="5">
    <source>
        <dbReference type="Proteomes" id="UP000515163"/>
    </source>
</evidence>
<keyword evidence="1" id="KW-0677">Repeat</keyword>
<accession>A0A6P8I686</accession>
<feature type="compositionally biased region" description="Basic and acidic residues" evidence="4">
    <location>
        <begin position="320"/>
        <end position="336"/>
    </location>
</feature>
<feature type="compositionally biased region" description="Low complexity" evidence="4">
    <location>
        <begin position="349"/>
        <end position="363"/>
    </location>
</feature>